<evidence type="ECO:0000259" key="7">
    <source>
        <dbReference type="Pfam" id="PF08281"/>
    </source>
</evidence>
<evidence type="ECO:0000256" key="3">
    <source>
        <dbReference type="ARBA" id="ARBA00023082"/>
    </source>
</evidence>
<dbReference type="Proteomes" id="UP000002696">
    <property type="component" value="Chromosome"/>
</dbReference>
<dbReference type="eggNOG" id="COG1595">
    <property type="taxonomic scope" value="Bacteria"/>
</dbReference>
<keyword evidence="2" id="KW-0805">Transcription regulation</keyword>
<dbReference type="HOGENOM" id="CLU_047691_3_0_5"/>
<dbReference type="InterPro" id="IPR039425">
    <property type="entry name" value="RNA_pol_sigma-70-like"/>
</dbReference>
<feature type="domain" description="RNA polymerase sigma factor 70 region 4 type 2" evidence="7">
    <location>
        <begin position="125"/>
        <end position="177"/>
    </location>
</feature>
<dbReference type="EMBL" id="CP002102">
    <property type="protein sequence ID" value="ADL00976.1"/>
    <property type="molecule type" value="Genomic_DNA"/>
</dbReference>
<dbReference type="Pfam" id="PF08281">
    <property type="entry name" value="Sigma70_r4_2"/>
    <property type="match status" value="1"/>
</dbReference>
<dbReference type="InterPro" id="IPR014284">
    <property type="entry name" value="RNA_pol_sigma-70_dom"/>
</dbReference>
<dbReference type="RefSeq" id="WP_013269078.1">
    <property type="nucleotide sequence ID" value="NC_014375.1"/>
</dbReference>
<dbReference type="CDD" id="cd06171">
    <property type="entry name" value="Sigma70_r4"/>
    <property type="match status" value="1"/>
</dbReference>
<reference evidence="9" key="1">
    <citation type="journal article" date="2011" name="J. Bacteriol.">
        <title>Genome sequences of eight morphologically diverse alphaproteobacteria.</title>
        <authorList>
            <consortium name="US DOE Joint Genome Institute"/>
            <person name="Brown P.J."/>
            <person name="Kysela D.T."/>
            <person name="Buechlein A."/>
            <person name="Hemmerich C."/>
            <person name="Brun Y.V."/>
        </authorList>
    </citation>
    <scope>NUCLEOTIDE SEQUENCE [LARGE SCALE GENOMIC DNA]</scope>
    <source>
        <strain evidence="9">ATCC 15264 / DSM 4735 / LMG 14903 / NBRC 16000 / CB 81</strain>
    </source>
</reference>
<protein>
    <submittedName>
        <fullName evidence="8">RNA polymerase, sigma-24 subunit, ECF subfamily</fullName>
    </submittedName>
</protein>
<dbReference type="InterPro" id="IPR007627">
    <property type="entry name" value="RNA_pol_sigma70_r2"/>
</dbReference>
<dbReference type="InterPro" id="IPR036388">
    <property type="entry name" value="WH-like_DNA-bd_sf"/>
</dbReference>
<sequence>MDSGAPLETRAAKGDRAAFSALMTATKCDLHRFVRRYVGDDEEAYDLVQETYASAWLAIRRYDPSRSFATWLRSIAVNKCRDWGRKRAVRRVVRGVMGLDAPEALAVGDGATTPEERLDEGRRRTALDRAIADLPDTLKAPLLLTALEGRSHAEVAVIVGATPKAVETRVARARAKLAEALRDH</sequence>
<evidence type="ECO:0000313" key="8">
    <source>
        <dbReference type="EMBL" id="ADL00976.1"/>
    </source>
</evidence>
<evidence type="ECO:0000313" key="9">
    <source>
        <dbReference type="Proteomes" id="UP000002696"/>
    </source>
</evidence>
<dbReference type="KEGG" id="bsb:Bresu_1665"/>
<evidence type="ECO:0000256" key="5">
    <source>
        <dbReference type="ARBA" id="ARBA00023163"/>
    </source>
</evidence>
<dbReference type="PANTHER" id="PTHR43133:SF8">
    <property type="entry name" value="RNA POLYMERASE SIGMA FACTOR HI_1459-RELATED"/>
    <property type="match status" value="1"/>
</dbReference>
<dbReference type="SUPFAM" id="SSF88946">
    <property type="entry name" value="Sigma2 domain of RNA polymerase sigma factors"/>
    <property type="match status" value="1"/>
</dbReference>
<evidence type="ECO:0000256" key="2">
    <source>
        <dbReference type="ARBA" id="ARBA00023015"/>
    </source>
</evidence>
<keyword evidence="4" id="KW-0238">DNA-binding</keyword>
<gene>
    <name evidence="8" type="ordered locus">Bresu_1665</name>
</gene>
<dbReference type="STRING" id="633149.Bresu_1665"/>
<name>D9QH10_BRESC</name>
<evidence type="ECO:0000259" key="6">
    <source>
        <dbReference type="Pfam" id="PF04542"/>
    </source>
</evidence>
<dbReference type="InParanoid" id="D9QH10"/>
<evidence type="ECO:0000256" key="1">
    <source>
        <dbReference type="ARBA" id="ARBA00010641"/>
    </source>
</evidence>
<dbReference type="InterPro" id="IPR013249">
    <property type="entry name" value="RNA_pol_sigma70_r4_t2"/>
</dbReference>
<dbReference type="InterPro" id="IPR013325">
    <property type="entry name" value="RNA_pol_sigma_r2"/>
</dbReference>
<dbReference type="SUPFAM" id="SSF88659">
    <property type="entry name" value="Sigma3 and sigma4 domains of RNA polymerase sigma factors"/>
    <property type="match status" value="1"/>
</dbReference>
<comment type="similarity">
    <text evidence="1">Belongs to the sigma-70 factor family. ECF subfamily.</text>
</comment>
<feature type="domain" description="RNA polymerase sigma-70 region 2" evidence="6">
    <location>
        <begin position="29"/>
        <end position="88"/>
    </location>
</feature>
<dbReference type="GO" id="GO:0006352">
    <property type="term" value="P:DNA-templated transcription initiation"/>
    <property type="evidence" value="ECO:0007669"/>
    <property type="project" value="InterPro"/>
</dbReference>
<dbReference type="GO" id="GO:0003677">
    <property type="term" value="F:DNA binding"/>
    <property type="evidence" value="ECO:0007669"/>
    <property type="project" value="UniProtKB-KW"/>
</dbReference>
<evidence type="ECO:0000256" key="4">
    <source>
        <dbReference type="ARBA" id="ARBA00023125"/>
    </source>
</evidence>
<dbReference type="GO" id="GO:0016987">
    <property type="term" value="F:sigma factor activity"/>
    <property type="evidence" value="ECO:0007669"/>
    <property type="project" value="UniProtKB-KW"/>
</dbReference>
<dbReference type="Gene3D" id="1.10.10.10">
    <property type="entry name" value="Winged helix-like DNA-binding domain superfamily/Winged helix DNA-binding domain"/>
    <property type="match status" value="1"/>
</dbReference>
<dbReference type="BioCyc" id="BSUB633149:G1GM8-1655-MONOMER"/>
<keyword evidence="5" id="KW-0804">Transcription</keyword>
<dbReference type="Pfam" id="PF04542">
    <property type="entry name" value="Sigma70_r2"/>
    <property type="match status" value="1"/>
</dbReference>
<dbReference type="FunCoup" id="D9QH10">
    <property type="interactions" value="271"/>
</dbReference>
<dbReference type="PANTHER" id="PTHR43133">
    <property type="entry name" value="RNA POLYMERASE ECF-TYPE SIGMA FACTO"/>
    <property type="match status" value="1"/>
</dbReference>
<proteinExistence type="inferred from homology"/>
<accession>D9QH10</accession>
<dbReference type="Gene3D" id="1.10.1740.10">
    <property type="match status" value="1"/>
</dbReference>
<dbReference type="AlphaFoldDB" id="D9QH10"/>
<organism evidence="8 9">
    <name type="scientific">Brevundimonas subvibrioides (strain ATCC 15264 / DSM 4735 / LMG 14903 / NBRC 16000 / CB 81)</name>
    <name type="common">Caulobacter subvibrioides</name>
    <dbReference type="NCBI Taxonomy" id="633149"/>
    <lineage>
        <taxon>Bacteria</taxon>
        <taxon>Pseudomonadati</taxon>
        <taxon>Pseudomonadota</taxon>
        <taxon>Alphaproteobacteria</taxon>
        <taxon>Caulobacterales</taxon>
        <taxon>Caulobacteraceae</taxon>
        <taxon>Brevundimonas</taxon>
    </lineage>
</organism>
<keyword evidence="9" id="KW-1185">Reference proteome</keyword>
<dbReference type="InterPro" id="IPR013324">
    <property type="entry name" value="RNA_pol_sigma_r3/r4-like"/>
</dbReference>
<keyword evidence="3" id="KW-0731">Sigma factor</keyword>
<dbReference type="NCBIfam" id="TIGR02937">
    <property type="entry name" value="sigma70-ECF"/>
    <property type="match status" value="1"/>
</dbReference>